<evidence type="ECO:0000259" key="7">
    <source>
        <dbReference type="Pfam" id="PF00482"/>
    </source>
</evidence>
<feature type="transmembrane region" description="Helical" evidence="6">
    <location>
        <begin position="105"/>
        <end position="124"/>
    </location>
</feature>
<name>A0A6L5XZL4_9FIRM</name>
<protein>
    <submittedName>
        <fullName evidence="8">Type II secretion system F family protein</fullName>
    </submittedName>
</protein>
<evidence type="ECO:0000256" key="5">
    <source>
        <dbReference type="ARBA" id="ARBA00023136"/>
    </source>
</evidence>
<evidence type="ECO:0000256" key="3">
    <source>
        <dbReference type="ARBA" id="ARBA00022692"/>
    </source>
</evidence>
<dbReference type="EMBL" id="VUMT01000016">
    <property type="protein sequence ID" value="MSS64300.1"/>
    <property type="molecule type" value="Genomic_DNA"/>
</dbReference>
<keyword evidence="5 6" id="KW-0472">Membrane</keyword>
<dbReference type="Gene3D" id="1.20.81.30">
    <property type="entry name" value="Type II secretion system (T2SS), domain F"/>
    <property type="match status" value="1"/>
</dbReference>
<keyword evidence="4 6" id="KW-1133">Transmembrane helix</keyword>
<comment type="caution">
    <text evidence="8">The sequence shown here is derived from an EMBL/GenBank/DDBJ whole genome shotgun (WGS) entry which is preliminary data.</text>
</comment>
<proteinExistence type="predicted"/>
<keyword evidence="2" id="KW-1003">Cell membrane</keyword>
<evidence type="ECO:0000313" key="9">
    <source>
        <dbReference type="Proteomes" id="UP000482209"/>
    </source>
</evidence>
<keyword evidence="3 6" id="KW-0812">Transmembrane</keyword>
<sequence>MIKILYALLFVIVFSLAQGIVYLIRGTTSAKEAKKKLSKVKNSSFVTRFVAEKQIELKKLGAGVLLKDQMTVSQWYMYKALMAMAFGFISFFILCGLMDLEVGKYITGIAVVAGWFFLDLILRLQNKSSNDEMMPDIMEMSRSVLYGKRGGQYIADALKDSVIVVENKRLKTALMKLRSELDSGRSLDSCLDELEMSFSNGEISAFCTVIKSLQSTGQVDEALRTLESNIEREQVSVNKRRCMILEKKTMMYVIFIAMDILAMILYCIVIKLLELTAGF</sequence>
<dbReference type="RefSeq" id="WP_154519693.1">
    <property type="nucleotide sequence ID" value="NZ_VUMT01000016.1"/>
</dbReference>
<feature type="transmembrane region" description="Helical" evidence="6">
    <location>
        <begin position="6"/>
        <end position="24"/>
    </location>
</feature>
<dbReference type="InterPro" id="IPR018076">
    <property type="entry name" value="T2SS_GspF_dom"/>
</dbReference>
<dbReference type="InterPro" id="IPR042094">
    <property type="entry name" value="T2SS_GspF_sf"/>
</dbReference>
<evidence type="ECO:0000256" key="6">
    <source>
        <dbReference type="SAM" id="Phobius"/>
    </source>
</evidence>
<dbReference type="AlphaFoldDB" id="A0A6L5XZL4"/>
<organism evidence="8 9">
    <name type="scientific">Velocimicrobium porci</name>
    <dbReference type="NCBI Taxonomy" id="2606634"/>
    <lineage>
        <taxon>Bacteria</taxon>
        <taxon>Bacillati</taxon>
        <taxon>Bacillota</taxon>
        <taxon>Clostridia</taxon>
        <taxon>Lachnospirales</taxon>
        <taxon>Lachnospiraceae</taxon>
        <taxon>Velocimicrobium</taxon>
    </lineage>
</organism>
<reference evidence="8 9" key="1">
    <citation type="submission" date="2019-08" db="EMBL/GenBank/DDBJ databases">
        <title>In-depth cultivation of the pig gut microbiome towards novel bacterial diversity and tailored functional studies.</title>
        <authorList>
            <person name="Wylensek D."/>
            <person name="Hitch T.C.A."/>
            <person name="Clavel T."/>
        </authorList>
    </citation>
    <scope>NUCLEOTIDE SEQUENCE [LARGE SCALE GENOMIC DNA]</scope>
    <source>
        <strain evidence="8 9">WCA-693-APC-MOT-I</strain>
    </source>
</reference>
<feature type="transmembrane region" description="Helical" evidence="6">
    <location>
        <begin position="76"/>
        <end position="99"/>
    </location>
</feature>
<feature type="transmembrane region" description="Helical" evidence="6">
    <location>
        <begin position="249"/>
        <end position="273"/>
    </location>
</feature>
<evidence type="ECO:0000256" key="4">
    <source>
        <dbReference type="ARBA" id="ARBA00022989"/>
    </source>
</evidence>
<feature type="domain" description="Type II secretion system protein GspF" evidence="7">
    <location>
        <begin position="150"/>
        <end position="263"/>
    </location>
</feature>
<comment type="subcellular location">
    <subcellularLocation>
        <location evidence="1">Cell membrane</location>
        <topology evidence="1">Multi-pass membrane protein</topology>
    </subcellularLocation>
</comment>
<dbReference type="Proteomes" id="UP000482209">
    <property type="component" value="Unassembled WGS sequence"/>
</dbReference>
<dbReference type="Pfam" id="PF00482">
    <property type="entry name" value="T2SSF"/>
    <property type="match status" value="1"/>
</dbReference>
<accession>A0A6L5XZL4</accession>
<keyword evidence="9" id="KW-1185">Reference proteome</keyword>
<gene>
    <name evidence="8" type="ORF">FYJ58_10515</name>
</gene>
<evidence type="ECO:0000313" key="8">
    <source>
        <dbReference type="EMBL" id="MSS64300.1"/>
    </source>
</evidence>
<evidence type="ECO:0000256" key="1">
    <source>
        <dbReference type="ARBA" id="ARBA00004651"/>
    </source>
</evidence>
<evidence type="ECO:0000256" key="2">
    <source>
        <dbReference type="ARBA" id="ARBA00022475"/>
    </source>
</evidence>
<dbReference type="GO" id="GO:0005886">
    <property type="term" value="C:plasma membrane"/>
    <property type="evidence" value="ECO:0007669"/>
    <property type="project" value="UniProtKB-SubCell"/>
</dbReference>